<dbReference type="InterPro" id="IPR026004">
    <property type="entry name" value="Septum_form"/>
</dbReference>
<reference evidence="4 5" key="1">
    <citation type="submission" date="2019-03" db="EMBL/GenBank/DDBJ databases">
        <title>Draft genome sequences of novel Actinobacteria.</title>
        <authorList>
            <person name="Sahin N."/>
            <person name="Ay H."/>
            <person name="Saygin H."/>
        </authorList>
    </citation>
    <scope>NUCLEOTIDE SEQUENCE [LARGE SCALE GENOMIC DNA]</scope>
    <source>
        <strain evidence="4 5">DSM 45941</strain>
    </source>
</reference>
<evidence type="ECO:0000313" key="4">
    <source>
        <dbReference type="EMBL" id="TDD58106.1"/>
    </source>
</evidence>
<evidence type="ECO:0000256" key="1">
    <source>
        <dbReference type="SAM" id="MobiDB-lite"/>
    </source>
</evidence>
<dbReference type="Pfam" id="PF13845">
    <property type="entry name" value="Septum_form"/>
    <property type="match status" value="1"/>
</dbReference>
<keyword evidence="2" id="KW-0472">Membrane</keyword>
<name>A0A4R4ZJ75_9ACTN</name>
<dbReference type="EMBL" id="SMKY01000649">
    <property type="protein sequence ID" value="TDD58106.1"/>
    <property type="molecule type" value="Genomic_DNA"/>
</dbReference>
<proteinExistence type="predicted"/>
<dbReference type="Proteomes" id="UP000295578">
    <property type="component" value="Unassembled WGS sequence"/>
</dbReference>
<sequence length="263" mass="27581">MTMPPDTDDVPESPEPAPQPAASRRKRLVIAALVVGVVGLAGLACGLAFLGGGEDAAPQGAGGARASALAEDACFTGFRQEGAKIFARAVPCTSAHEGEVHAKPDLPILDYPGDARLVAEGAKACRVQASSLYAAGRDDEFTLVVGRPGKKEWESGERAVTCLLRYAGGPKNFRLEGQWTPLNLLAEGDCVGTWKGTGDVDVVDCTKEHEVQVLAKLALTGAQDPDEADVYALCAQRARRVFGTDPPAHLLLRLGGPNGREWA</sequence>
<evidence type="ECO:0000259" key="3">
    <source>
        <dbReference type="Pfam" id="PF13845"/>
    </source>
</evidence>
<comment type="caution">
    <text evidence="4">The sequence shown here is derived from an EMBL/GenBank/DDBJ whole genome shotgun (WGS) entry which is preliminary data.</text>
</comment>
<evidence type="ECO:0000313" key="5">
    <source>
        <dbReference type="Proteomes" id="UP000295578"/>
    </source>
</evidence>
<protein>
    <recommendedName>
        <fullName evidence="3">Septum formation-related domain-containing protein</fullName>
    </recommendedName>
</protein>
<gene>
    <name evidence="4" type="ORF">E1293_47150</name>
</gene>
<organism evidence="4 5">
    <name type="scientific">Actinomadura darangshiensis</name>
    <dbReference type="NCBI Taxonomy" id="705336"/>
    <lineage>
        <taxon>Bacteria</taxon>
        <taxon>Bacillati</taxon>
        <taxon>Actinomycetota</taxon>
        <taxon>Actinomycetes</taxon>
        <taxon>Streptosporangiales</taxon>
        <taxon>Thermomonosporaceae</taxon>
        <taxon>Actinomadura</taxon>
    </lineage>
</organism>
<dbReference type="AlphaFoldDB" id="A0A4R4ZJ75"/>
<feature type="transmembrane region" description="Helical" evidence="2">
    <location>
        <begin position="28"/>
        <end position="50"/>
    </location>
</feature>
<feature type="compositionally biased region" description="Acidic residues" evidence="1">
    <location>
        <begin position="1"/>
        <end position="12"/>
    </location>
</feature>
<feature type="domain" description="Septum formation-related" evidence="3">
    <location>
        <begin position="86"/>
        <end position="241"/>
    </location>
</feature>
<keyword evidence="5" id="KW-1185">Reference proteome</keyword>
<feature type="region of interest" description="Disordered" evidence="1">
    <location>
        <begin position="1"/>
        <end position="22"/>
    </location>
</feature>
<keyword evidence="2" id="KW-0812">Transmembrane</keyword>
<keyword evidence="2" id="KW-1133">Transmembrane helix</keyword>
<evidence type="ECO:0000256" key="2">
    <source>
        <dbReference type="SAM" id="Phobius"/>
    </source>
</evidence>
<accession>A0A4R4ZJ75</accession>
<feature type="non-terminal residue" evidence="4">
    <location>
        <position position="263"/>
    </location>
</feature>